<dbReference type="EMBL" id="VOEJ01000012">
    <property type="protein sequence ID" value="TWR24031.1"/>
    <property type="molecule type" value="Genomic_DNA"/>
</dbReference>
<feature type="transmembrane region" description="Helical" evidence="1">
    <location>
        <begin position="413"/>
        <end position="431"/>
    </location>
</feature>
<comment type="caution">
    <text evidence="2">The sequence shown here is derived from an EMBL/GenBank/DDBJ whole genome shotgun (WGS) entry which is preliminary data.</text>
</comment>
<evidence type="ECO:0000313" key="3">
    <source>
        <dbReference type="Proteomes" id="UP000320042"/>
    </source>
</evidence>
<dbReference type="Pfam" id="PF06123">
    <property type="entry name" value="CreD"/>
    <property type="match status" value="1"/>
</dbReference>
<dbReference type="NCBIfam" id="NF008712">
    <property type="entry name" value="PRK11715.1-1"/>
    <property type="match status" value="1"/>
</dbReference>
<feature type="transmembrane region" description="Helical" evidence="1">
    <location>
        <begin position="309"/>
        <end position="327"/>
    </location>
</feature>
<keyword evidence="3" id="KW-1185">Reference proteome</keyword>
<feature type="transmembrane region" description="Helical" evidence="1">
    <location>
        <begin position="15"/>
        <end position="37"/>
    </location>
</feature>
<feature type="transmembrane region" description="Helical" evidence="1">
    <location>
        <begin position="334"/>
        <end position="355"/>
    </location>
</feature>
<protein>
    <submittedName>
        <fullName evidence="2">Cell envelope integrity protein CreD</fullName>
    </submittedName>
</protein>
<sequence length="441" mass="48942">MIEQMNDNNWYQKSILLKLGVITLLILLLLIPSSWILDLIAERQDFQAQNINNVSNNWSGSQSIQGPVLVLPYTTNAAPLVANQPAQTGYVYILPDAISIKAGLDTELYKKGLYDVTVYNSKVALQGTFGQPDLNKLGITAAQVQYDKARLIFGISDLKGLKNNPSVAVAGQSQIAELLSDGDTLFNNALQVTFTLPQGGPITFNYNLDLKGSNDFNFLHTAKTTDVEMSGNWPSPVFNGRNLPDSREVTKQGFKAKWHLLSYNRPFPQQWVNDVYKLKNAKAVTQATSGVKLQVAVDEYHKITRTTKYATLIILLTFVSLFLTELIRKQSIHNFNYILIGAAMIVYYTLLLSFAEKIGFGLAYLIASVSTIALISVFTGSLLGSAKPAAMFAAILTTFYGFIYIMIQLEDYALLVGSIALFVIVAIIMYFSRKINWDTHQ</sequence>
<dbReference type="InterPro" id="IPR010364">
    <property type="entry name" value="Uncharacterised_IM_CreD"/>
</dbReference>
<feature type="transmembrane region" description="Helical" evidence="1">
    <location>
        <begin position="390"/>
        <end position="407"/>
    </location>
</feature>
<gene>
    <name evidence="2" type="primary">creD</name>
    <name evidence="2" type="ORF">FPZ43_18660</name>
</gene>
<name>A0A563TZK4_9SPHI</name>
<feature type="transmembrane region" description="Helical" evidence="1">
    <location>
        <begin position="361"/>
        <end position="383"/>
    </location>
</feature>
<dbReference type="Proteomes" id="UP000320042">
    <property type="component" value="Unassembled WGS sequence"/>
</dbReference>
<dbReference type="AlphaFoldDB" id="A0A563TZK4"/>
<evidence type="ECO:0000256" key="1">
    <source>
        <dbReference type="SAM" id="Phobius"/>
    </source>
</evidence>
<evidence type="ECO:0000313" key="2">
    <source>
        <dbReference type="EMBL" id="TWR24031.1"/>
    </source>
</evidence>
<keyword evidence="1" id="KW-1133">Transmembrane helix</keyword>
<dbReference type="GO" id="GO:0005886">
    <property type="term" value="C:plasma membrane"/>
    <property type="evidence" value="ECO:0007669"/>
    <property type="project" value="TreeGrafter"/>
</dbReference>
<reference evidence="2 3" key="1">
    <citation type="submission" date="2019-07" db="EMBL/GenBank/DDBJ databases">
        <authorList>
            <person name="Kim J."/>
        </authorList>
    </citation>
    <scope>NUCLEOTIDE SEQUENCE [LARGE SCALE GENOMIC DNA]</scope>
    <source>
        <strain evidence="3">dk17</strain>
    </source>
</reference>
<keyword evidence="1" id="KW-0472">Membrane</keyword>
<dbReference type="OrthoDB" id="9791851at2"/>
<dbReference type="RefSeq" id="WP_146383455.1">
    <property type="nucleotide sequence ID" value="NZ_VOEJ01000012.1"/>
</dbReference>
<accession>A0A563TZK4</accession>
<keyword evidence="1" id="KW-0812">Transmembrane</keyword>
<dbReference type="PANTHER" id="PTHR30092">
    <property type="entry name" value="INNER MEMBRANE PROTEIN CRED"/>
    <property type="match status" value="1"/>
</dbReference>
<dbReference type="PANTHER" id="PTHR30092:SF0">
    <property type="entry name" value="INNER MEMBRANE PROTEIN CRED"/>
    <property type="match status" value="1"/>
</dbReference>
<organism evidence="2 3">
    <name type="scientific">Mucilaginibacter pallidiroseus</name>
    <dbReference type="NCBI Taxonomy" id="2599295"/>
    <lineage>
        <taxon>Bacteria</taxon>
        <taxon>Pseudomonadati</taxon>
        <taxon>Bacteroidota</taxon>
        <taxon>Sphingobacteriia</taxon>
        <taxon>Sphingobacteriales</taxon>
        <taxon>Sphingobacteriaceae</taxon>
        <taxon>Mucilaginibacter</taxon>
    </lineage>
</organism>
<proteinExistence type="predicted"/>
<dbReference type="PIRSF" id="PIRSF004548">
    <property type="entry name" value="CreD"/>
    <property type="match status" value="1"/>
</dbReference>